<dbReference type="NCBIfam" id="TIGR00977">
    <property type="entry name" value="citramal_synth"/>
    <property type="match status" value="1"/>
</dbReference>
<dbReference type="GO" id="GO:0043714">
    <property type="term" value="F:(R)-citramalate synthase activity"/>
    <property type="evidence" value="ECO:0007669"/>
    <property type="project" value="UniProtKB-UniRule"/>
</dbReference>
<accession>A0A1G6I025</accession>
<proteinExistence type="inferred from homology"/>
<dbReference type="InterPro" id="IPR036230">
    <property type="entry name" value="LeuA_allosteric_dom_sf"/>
</dbReference>
<dbReference type="RefSeq" id="WP_073155821.1">
    <property type="nucleotide sequence ID" value="NZ_FMYT01000001.1"/>
</dbReference>
<dbReference type="InterPro" id="IPR013709">
    <property type="entry name" value="2-isopropylmalate_synth_dimer"/>
</dbReference>
<dbReference type="PANTHER" id="PTHR43538">
    <property type="entry name" value="ALPHA-IPM SYNTHASE/HOMOCITRATE SYNTHASE"/>
    <property type="match status" value="1"/>
</dbReference>
<keyword evidence="6" id="KW-0100">Branched-chain amino acid biosynthesis</keyword>
<dbReference type="Pfam" id="PF08502">
    <property type="entry name" value="LeuA_dimer"/>
    <property type="match status" value="1"/>
</dbReference>
<dbReference type="Gene3D" id="3.30.160.270">
    <property type="match status" value="1"/>
</dbReference>
<dbReference type="Pfam" id="PF22617">
    <property type="entry name" value="HCS_D2"/>
    <property type="match status" value="1"/>
</dbReference>
<name>A0A1G6I025_9FIRM</name>
<dbReference type="Proteomes" id="UP000324896">
    <property type="component" value="Unassembled WGS sequence"/>
</dbReference>
<sequence>MGLTLYDTTLRDGSQGEGIALSLDDKLKITRQLDRFGIDFIEGGWPGSNPKDEAYFKEVQNMDLDNAKITAFSSSRRPNMKVEEDPNILKLLDAGVEYVTIFSKSWDLHVQEALQISLAENLAMIKDTISFLKENDLRVFFDAEHFFDGYFNNSNYALEVIKTAAEAGAELLVLCDTNGGMLPSQVTKVMQEIRGKFEVPIGIHAHNDGNLAVANSLAAYEEGAVHFQGTVGGLGERCGNADLCSVIPALQLKYGEELVTAEQLKQLKPLYYFVTETANLIPKNNKPYVGKSAFTHKGGIHVSAVRKNPHTYEHIEPELVGNERRVLVSELAGKSNLLYKLREVGFDLNDFSDEMIKKLVKKVKVLENQGYQFEGAEASLILMAFREFKDYQSFFEIEDFKTNSISQEDHTYSEAVVKMNVKKQKVHIAADGDGPVNALDNCFRKALVSFYPEISESKLIDYKVRVLNGNDGTAAKVRVLIETADLEKSWTTVGVSTNIIQASWDALVDSIEYLLLIKEGARII</sequence>
<dbReference type="PROSITE" id="PS00815">
    <property type="entry name" value="AIPM_HOMOCIT_SYNTH_1"/>
    <property type="match status" value="1"/>
</dbReference>
<comment type="similarity">
    <text evidence="2 9">Belongs to the alpha-IPM synthase/homocitrate synthase family.</text>
</comment>
<dbReference type="InterPro" id="IPR000891">
    <property type="entry name" value="PYR_CT"/>
</dbReference>
<dbReference type="Gene3D" id="4.10.430.20">
    <property type="match status" value="1"/>
</dbReference>
<evidence type="ECO:0000256" key="4">
    <source>
        <dbReference type="ARBA" id="ARBA00022624"/>
    </source>
</evidence>
<keyword evidence="5 9" id="KW-0808">Transferase</keyword>
<evidence type="ECO:0000256" key="7">
    <source>
        <dbReference type="ARBA" id="ARBA00048263"/>
    </source>
</evidence>
<dbReference type="STRING" id="54121.SAMN04515653_10770"/>
<protein>
    <recommendedName>
        <fullName evidence="8">Citramalate synthase</fullName>
        <ecNumber evidence="8">2.3.3.21</ecNumber>
    </recommendedName>
</protein>
<dbReference type="EMBL" id="FMYT01000001">
    <property type="protein sequence ID" value="SDB99425.1"/>
    <property type="molecule type" value="Genomic_DNA"/>
</dbReference>
<dbReference type="InterPro" id="IPR005675">
    <property type="entry name" value="Citramal_synthase"/>
</dbReference>
<gene>
    <name evidence="12" type="ORF">BY453_10922</name>
    <name evidence="11" type="ORF">SAMN04488597_101208</name>
</gene>
<evidence type="ECO:0000313" key="12">
    <source>
        <dbReference type="EMBL" id="TDS31717.1"/>
    </source>
</evidence>
<dbReference type="SMART" id="SM00917">
    <property type="entry name" value="LeuA_dimer"/>
    <property type="match status" value="1"/>
</dbReference>
<evidence type="ECO:0000256" key="3">
    <source>
        <dbReference type="ARBA" id="ARBA00022605"/>
    </source>
</evidence>
<dbReference type="Pfam" id="PF00682">
    <property type="entry name" value="HMGL-like"/>
    <property type="match status" value="1"/>
</dbReference>
<dbReference type="Gene3D" id="3.20.20.70">
    <property type="entry name" value="Aldolase class I"/>
    <property type="match status" value="1"/>
</dbReference>
<dbReference type="CDD" id="cd07941">
    <property type="entry name" value="DRE_TIM_LeuA3"/>
    <property type="match status" value="1"/>
</dbReference>
<dbReference type="UniPathway" id="UPA00047">
    <property type="reaction ID" value="UER00066"/>
</dbReference>
<evidence type="ECO:0000313" key="13">
    <source>
        <dbReference type="Proteomes" id="UP000295758"/>
    </source>
</evidence>
<dbReference type="PROSITE" id="PS50991">
    <property type="entry name" value="PYR_CT"/>
    <property type="match status" value="1"/>
</dbReference>
<dbReference type="OrthoDB" id="9804858at2"/>
<dbReference type="InterPro" id="IPR002034">
    <property type="entry name" value="AIPM/Hcit_synth_CS"/>
</dbReference>
<comment type="catalytic activity">
    <reaction evidence="7">
        <text>pyruvate + acetyl-CoA + H2O = (3R)-citramalate + CoA + H(+)</text>
        <dbReference type="Rhea" id="RHEA:19045"/>
        <dbReference type="ChEBI" id="CHEBI:15361"/>
        <dbReference type="ChEBI" id="CHEBI:15377"/>
        <dbReference type="ChEBI" id="CHEBI:15378"/>
        <dbReference type="ChEBI" id="CHEBI:30934"/>
        <dbReference type="ChEBI" id="CHEBI:57287"/>
        <dbReference type="ChEBI" id="CHEBI:57288"/>
        <dbReference type="EC" id="2.3.3.21"/>
    </reaction>
</comment>
<evidence type="ECO:0000256" key="8">
    <source>
        <dbReference type="NCBIfam" id="TIGR00977"/>
    </source>
</evidence>
<dbReference type="AlphaFoldDB" id="A0A1G6I025"/>
<dbReference type="Proteomes" id="UP000295758">
    <property type="component" value="Unassembled WGS sequence"/>
</dbReference>
<keyword evidence="4" id="KW-0412">Isoleucine biosynthesis</keyword>
<dbReference type="InterPro" id="IPR013785">
    <property type="entry name" value="Aldolase_TIM"/>
</dbReference>
<dbReference type="SUPFAM" id="SSF110921">
    <property type="entry name" value="2-isopropylmalate synthase LeuA, allosteric (dimerisation) domain"/>
    <property type="match status" value="1"/>
</dbReference>
<evidence type="ECO:0000256" key="9">
    <source>
        <dbReference type="RuleBase" id="RU003523"/>
    </source>
</evidence>
<dbReference type="GO" id="GO:0009098">
    <property type="term" value="P:L-leucine biosynthetic process"/>
    <property type="evidence" value="ECO:0007669"/>
    <property type="project" value="InterPro"/>
</dbReference>
<comment type="pathway">
    <text evidence="1">Amino-acid biosynthesis; L-isoleucine biosynthesis; 2-oxobutanoate from pyruvate: step 1/3.</text>
</comment>
<dbReference type="InterPro" id="IPR054691">
    <property type="entry name" value="LeuA/HCS_post-cat"/>
</dbReference>
<dbReference type="EMBL" id="SOAA01000009">
    <property type="protein sequence ID" value="TDS31717.1"/>
    <property type="molecule type" value="Genomic_DNA"/>
</dbReference>
<evidence type="ECO:0000313" key="11">
    <source>
        <dbReference type="EMBL" id="SDB99425.1"/>
    </source>
</evidence>
<dbReference type="SUPFAM" id="SSF51569">
    <property type="entry name" value="Aldolase"/>
    <property type="match status" value="1"/>
</dbReference>
<organism evidence="11 14">
    <name type="scientific">Halanaerobium congolense</name>
    <dbReference type="NCBI Taxonomy" id="54121"/>
    <lineage>
        <taxon>Bacteria</taxon>
        <taxon>Bacillati</taxon>
        <taxon>Bacillota</taxon>
        <taxon>Clostridia</taxon>
        <taxon>Halanaerobiales</taxon>
        <taxon>Halanaerobiaceae</taxon>
        <taxon>Halanaerobium</taxon>
    </lineage>
</organism>
<feature type="domain" description="Pyruvate carboxyltransferase" evidence="10">
    <location>
        <begin position="3"/>
        <end position="265"/>
    </location>
</feature>
<dbReference type="PANTHER" id="PTHR43538:SF1">
    <property type="entry name" value="(R)-CITRAMALATE SYNTHASE"/>
    <property type="match status" value="1"/>
</dbReference>
<dbReference type="EC" id="2.3.3.21" evidence="8"/>
<dbReference type="GO" id="GO:0009097">
    <property type="term" value="P:isoleucine biosynthetic process"/>
    <property type="evidence" value="ECO:0007669"/>
    <property type="project" value="UniProtKB-UniRule"/>
</dbReference>
<reference evidence="12 13" key="2">
    <citation type="submission" date="2019-03" db="EMBL/GenBank/DDBJ databases">
        <title>Deep subsurface shale carbon reservoir microbial communities from Ohio and West Virginia, USA.</title>
        <authorList>
            <person name="Wrighton K."/>
        </authorList>
    </citation>
    <scope>NUCLEOTIDE SEQUENCE [LARGE SCALE GENOMIC DNA]</scope>
    <source>
        <strain evidence="12 13">UTICA-S4D12</strain>
    </source>
</reference>
<evidence type="ECO:0000256" key="1">
    <source>
        <dbReference type="ARBA" id="ARBA00004743"/>
    </source>
</evidence>
<evidence type="ECO:0000259" key="10">
    <source>
        <dbReference type="PROSITE" id="PS50991"/>
    </source>
</evidence>
<evidence type="ECO:0000313" key="14">
    <source>
        <dbReference type="Proteomes" id="UP000324896"/>
    </source>
</evidence>
<keyword evidence="3" id="KW-0028">Amino-acid biosynthesis</keyword>
<dbReference type="GO" id="GO:0003852">
    <property type="term" value="F:2-isopropylmalate synthase activity"/>
    <property type="evidence" value="ECO:0007669"/>
    <property type="project" value="InterPro"/>
</dbReference>
<evidence type="ECO:0000256" key="2">
    <source>
        <dbReference type="ARBA" id="ARBA00006154"/>
    </source>
</evidence>
<evidence type="ECO:0000256" key="6">
    <source>
        <dbReference type="ARBA" id="ARBA00023304"/>
    </source>
</evidence>
<reference evidence="11 14" key="1">
    <citation type="submission" date="2016-10" db="EMBL/GenBank/DDBJ databases">
        <authorList>
            <person name="Varghese N."/>
            <person name="Submissions S."/>
        </authorList>
    </citation>
    <scope>NUCLEOTIDE SEQUENCE [LARGE SCALE GENOMIC DNA]</scope>
    <source>
        <strain evidence="11 14">WG10</strain>
    </source>
</reference>
<evidence type="ECO:0000256" key="5">
    <source>
        <dbReference type="ARBA" id="ARBA00022679"/>
    </source>
</evidence>